<dbReference type="EMBL" id="KB908703">
    <property type="protein sequence ID" value="EOA85182.1"/>
    <property type="molecule type" value="Genomic_DNA"/>
</dbReference>
<evidence type="ECO:0000313" key="3">
    <source>
        <dbReference type="Proteomes" id="UP000016935"/>
    </source>
</evidence>
<dbReference type="Proteomes" id="UP000016935">
    <property type="component" value="Unassembled WGS sequence"/>
</dbReference>
<dbReference type="SUPFAM" id="SSF50370">
    <property type="entry name" value="Ricin B-like lectins"/>
    <property type="match status" value="1"/>
</dbReference>
<feature type="domain" description="Ricin B lectin" evidence="1">
    <location>
        <begin position="45"/>
        <end position="139"/>
    </location>
</feature>
<dbReference type="HOGENOM" id="CLU_1563838_0_0_1"/>
<dbReference type="AlphaFoldDB" id="R0KAE8"/>
<gene>
    <name evidence="2" type="ORF">SETTUDRAFT_172122</name>
</gene>
<accession>R0KAE8</accession>
<dbReference type="OrthoDB" id="3682743at2759"/>
<reference evidence="2 3" key="1">
    <citation type="journal article" date="2012" name="PLoS Pathog.">
        <title>Diverse lifestyles and strategies of plant pathogenesis encoded in the genomes of eighteen Dothideomycetes fungi.</title>
        <authorList>
            <person name="Ohm R.A."/>
            <person name="Feau N."/>
            <person name="Henrissat B."/>
            <person name="Schoch C.L."/>
            <person name="Horwitz B.A."/>
            <person name="Barry K.W."/>
            <person name="Condon B.J."/>
            <person name="Copeland A.C."/>
            <person name="Dhillon B."/>
            <person name="Glaser F."/>
            <person name="Hesse C.N."/>
            <person name="Kosti I."/>
            <person name="LaButti K."/>
            <person name="Lindquist E.A."/>
            <person name="Lucas S."/>
            <person name="Salamov A.A."/>
            <person name="Bradshaw R.E."/>
            <person name="Ciuffetti L."/>
            <person name="Hamelin R.C."/>
            <person name="Kema G.H.J."/>
            <person name="Lawrence C."/>
            <person name="Scott J.A."/>
            <person name="Spatafora J.W."/>
            <person name="Turgeon B.G."/>
            <person name="de Wit P.J.G.M."/>
            <person name="Zhong S."/>
            <person name="Goodwin S.B."/>
            <person name="Grigoriev I.V."/>
        </authorList>
    </citation>
    <scope>NUCLEOTIDE SEQUENCE [LARGE SCALE GENOMIC DNA]</scope>
    <source>
        <strain evidence="3">28A</strain>
    </source>
</reference>
<reference evidence="2 3" key="2">
    <citation type="journal article" date="2013" name="PLoS Genet.">
        <title>Comparative genome structure, secondary metabolite, and effector coding capacity across Cochliobolus pathogens.</title>
        <authorList>
            <person name="Condon B.J."/>
            <person name="Leng Y."/>
            <person name="Wu D."/>
            <person name="Bushley K.E."/>
            <person name="Ohm R.A."/>
            <person name="Otillar R."/>
            <person name="Martin J."/>
            <person name="Schackwitz W."/>
            <person name="Grimwood J."/>
            <person name="MohdZainudin N."/>
            <person name="Xue C."/>
            <person name="Wang R."/>
            <person name="Manning V.A."/>
            <person name="Dhillon B."/>
            <person name="Tu Z.J."/>
            <person name="Steffenson B.J."/>
            <person name="Salamov A."/>
            <person name="Sun H."/>
            <person name="Lowry S."/>
            <person name="LaButti K."/>
            <person name="Han J."/>
            <person name="Copeland A."/>
            <person name="Lindquist E."/>
            <person name="Barry K."/>
            <person name="Schmutz J."/>
            <person name="Baker S.E."/>
            <person name="Ciuffetti L.M."/>
            <person name="Grigoriev I.V."/>
            <person name="Zhong S."/>
            <person name="Turgeon B.G."/>
        </authorList>
    </citation>
    <scope>NUCLEOTIDE SEQUENCE [LARGE SCALE GENOMIC DNA]</scope>
    <source>
        <strain evidence="3">28A</strain>
    </source>
</reference>
<protein>
    <recommendedName>
        <fullName evidence="1">Ricin B lectin domain-containing protein</fullName>
    </recommendedName>
</protein>
<dbReference type="InterPro" id="IPR000772">
    <property type="entry name" value="Ricin_B_lectin"/>
</dbReference>
<dbReference type="RefSeq" id="XP_008027642.1">
    <property type="nucleotide sequence ID" value="XM_008029451.1"/>
</dbReference>
<evidence type="ECO:0000259" key="1">
    <source>
        <dbReference type="Pfam" id="PF14200"/>
    </source>
</evidence>
<sequence>MSDWIGPNVYRIENFKDPKTAVTVKDGSKEDGAVVVLKSAETKKNDQWQFAHVGTGVSGKEEFLIINVNTGYHLTYAEGAKQAVLTVTRESPTNVRCRWNIAPTRNGTGTFWIVAAQNNKMMLVTEGESTGDNAKLQIWEGPLKSKGTLWYLKLVDGHALQSADLGKAPAP</sequence>
<organism evidence="2 3">
    <name type="scientific">Exserohilum turcicum (strain 28A)</name>
    <name type="common">Northern leaf blight fungus</name>
    <name type="synonym">Setosphaeria turcica</name>
    <dbReference type="NCBI Taxonomy" id="671987"/>
    <lineage>
        <taxon>Eukaryota</taxon>
        <taxon>Fungi</taxon>
        <taxon>Dikarya</taxon>
        <taxon>Ascomycota</taxon>
        <taxon>Pezizomycotina</taxon>
        <taxon>Dothideomycetes</taxon>
        <taxon>Pleosporomycetidae</taxon>
        <taxon>Pleosporales</taxon>
        <taxon>Pleosporineae</taxon>
        <taxon>Pleosporaceae</taxon>
        <taxon>Exserohilum</taxon>
    </lineage>
</organism>
<dbReference type="GeneID" id="19401160"/>
<dbReference type="InterPro" id="IPR035992">
    <property type="entry name" value="Ricin_B-like_lectins"/>
</dbReference>
<dbReference type="Pfam" id="PF14200">
    <property type="entry name" value="RicinB_lectin_2"/>
    <property type="match status" value="1"/>
</dbReference>
<evidence type="ECO:0000313" key="2">
    <source>
        <dbReference type="EMBL" id="EOA85182.1"/>
    </source>
</evidence>
<keyword evidence="3" id="KW-1185">Reference proteome</keyword>
<name>R0KAE8_EXST2</name>
<dbReference type="Gene3D" id="2.80.10.50">
    <property type="match status" value="1"/>
</dbReference>
<proteinExistence type="predicted"/>